<keyword evidence="1" id="KW-0472">Membrane</keyword>
<reference evidence="2 3" key="1">
    <citation type="submission" date="2019-03" db="EMBL/GenBank/DDBJ databases">
        <title>Deep-cultivation of Planctomycetes and their phenomic and genomic characterization uncovers novel biology.</title>
        <authorList>
            <person name="Wiegand S."/>
            <person name="Jogler M."/>
            <person name="Boedeker C."/>
            <person name="Pinto D."/>
            <person name="Vollmers J."/>
            <person name="Rivas-Marin E."/>
            <person name="Kohn T."/>
            <person name="Peeters S.H."/>
            <person name="Heuer A."/>
            <person name="Rast P."/>
            <person name="Oberbeckmann S."/>
            <person name="Bunk B."/>
            <person name="Jeske O."/>
            <person name="Meyerdierks A."/>
            <person name="Storesund J.E."/>
            <person name="Kallscheuer N."/>
            <person name="Luecker S."/>
            <person name="Lage O.M."/>
            <person name="Pohl T."/>
            <person name="Merkel B.J."/>
            <person name="Hornburger P."/>
            <person name="Mueller R.-W."/>
            <person name="Bruemmer F."/>
            <person name="Labrenz M."/>
            <person name="Spormann A.M."/>
            <person name="Op den Camp H."/>
            <person name="Overmann J."/>
            <person name="Amann R."/>
            <person name="Jetten M.S.M."/>
            <person name="Mascher T."/>
            <person name="Medema M.H."/>
            <person name="Devos D.P."/>
            <person name="Kaster A.-K."/>
            <person name="Ovreas L."/>
            <person name="Rohde M."/>
            <person name="Galperin M.Y."/>
            <person name="Jogler C."/>
        </authorList>
    </citation>
    <scope>NUCLEOTIDE SEQUENCE [LARGE SCALE GENOMIC DNA]</scope>
    <source>
        <strain evidence="2 3">Enr10</strain>
    </source>
</reference>
<dbReference type="EMBL" id="CP037421">
    <property type="protein sequence ID" value="QDT29287.1"/>
    <property type="molecule type" value="Genomic_DNA"/>
</dbReference>
<evidence type="ECO:0000313" key="3">
    <source>
        <dbReference type="Proteomes" id="UP000315647"/>
    </source>
</evidence>
<gene>
    <name evidence="2" type="ORF">Enr10x_46380</name>
</gene>
<feature type="transmembrane region" description="Helical" evidence="1">
    <location>
        <begin position="23"/>
        <end position="51"/>
    </location>
</feature>
<evidence type="ECO:0000256" key="1">
    <source>
        <dbReference type="SAM" id="Phobius"/>
    </source>
</evidence>
<name>A0A517QCC9_9PLAN</name>
<dbReference type="Proteomes" id="UP000315647">
    <property type="component" value="Chromosome"/>
</dbReference>
<keyword evidence="3" id="KW-1185">Reference proteome</keyword>
<protein>
    <submittedName>
        <fullName evidence="2">Uncharacterized protein</fullName>
    </submittedName>
</protein>
<evidence type="ECO:0000313" key="2">
    <source>
        <dbReference type="EMBL" id="QDT29287.1"/>
    </source>
</evidence>
<dbReference type="AlphaFoldDB" id="A0A517QCC9"/>
<keyword evidence="1" id="KW-0812">Transmembrane</keyword>
<accession>A0A517QCC9</accession>
<sequence>MSAFISLIRYLNRDIKIKVPEKLYAAYLCVAGCLAMIVLLGVSIPIVMIFYTAAKSFLLDQPYDPFQTFELPHGRTLTLYAEYEWFYEPPGHLYFDVVEDGKVLVEARDFWGVGPERIPELEYKAVTSNDGNLVAILYQTNVVILHDFKTNRTWPGPEGKKWNETDFTWDDYVLLRELLDQFAAEGKTLYCSLLGENKFRIVCSSDYRYHIRREWEKREGVPGFQLRVRLFKEETELETLFETEYRPVKTKKKQSLQDRFDQSRHWGDWNSGWKAGWLDANTFAVWNQDQGARAWKTDAEGNCTELPAPLEDKMLTRIQRLPGSPWLYPAASELKQTSNTTE</sequence>
<proteinExistence type="predicted"/>
<organism evidence="2 3">
    <name type="scientific">Gimesia panareensis</name>
    <dbReference type="NCBI Taxonomy" id="2527978"/>
    <lineage>
        <taxon>Bacteria</taxon>
        <taxon>Pseudomonadati</taxon>
        <taxon>Planctomycetota</taxon>
        <taxon>Planctomycetia</taxon>
        <taxon>Planctomycetales</taxon>
        <taxon>Planctomycetaceae</taxon>
        <taxon>Gimesia</taxon>
    </lineage>
</organism>
<keyword evidence="1" id="KW-1133">Transmembrane helix</keyword>